<dbReference type="Proteomes" id="UP000789860">
    <property type="component" value="Unassembled WGS sequence"/>
</dbReference>
<proteinExistence type="predicted"/>
<organism evidence="1 2">
    <name type="scientific">Scutellospora calospora</name>
    <dbReference type="NCBI Taxonomy" id="85575"/>
    <lineage>
        <taxon>Eukaryota</taxon>
        <taxon>Fungi</taxon>
        <taxon>Fungi incertae sedis</taxon>
        <taxon>Mucoromycota</taxon>
        <taxon>Glomeromycotina</taxon>
        <taxon>Glomeromycetes</taxon>
        <taxon>Diversisporales</taxon>
        <taxon>Gigasporaceae</taxon>
        <taxon>Scutellospora</taxon>
    </lineage>
</organism>
<reference evidence="1" key="1">
    <citation type="submission" date="2021-06" db="EMBL/GenBank/DDBJ databases">
        <authorList>
            <person name="Kallberg Y."/>
            <person name="Tangrot J."/>
            <person name="Rosling A."/>
        </authorList>
    </citation>
    <scope>NUCLEOTIDE SEQUENCE</scope>
    <source>
        <strain evidence="1">AU212A</strain>
    </source>
</reference>
<gene>
    <name evidence="1" type="ORF">SCALOS_LOCUS2015</name>
</gene>
<evidence type="ECO:0000313" key="2">
    <source>
        <dbReference type="Proteomes" id="UP000789860"/>
    </source>
</evidence>
<sequence length="395" mass="46063">VPIEDFDENWWLLVTNMWMQWNIYKYVNSDICKVFACYFTKHQSSSTWQKENLVSLQIVKIEHYKNSPNHSHSLEENEAVKNYLPSVITAAVKEFAMIKLVEAHLIGNSNLKVNLSNAISFLIKQGYQVEHFCILQKKTKGSYLFVSTKDSDTIEKALKIIRNKFCYWFPRYILFDQSSIEAKGVKKAFSGVNASEQEYELILCVVYIMRTWLSKIYERSYVTSTNLLESYHSELKRATSSFHGLIGVAYNIVAFDNKKWSNSEFVAFDFQIKKISAYGVENDILIEIHKFPYLFQQLLVKEACAVMNRIEKESGFEVYEGRELVIVELVQTEQQRKTKNLKLTMNELNERVCNKYWNTVSSRDIERAEVFISIRVGRRTSFIANIVNEVFNGTS</sequence>
<feature type="non-terminal residue" evidence="1">
    <location>
        <position position="1"/>
    </location>
</feature>
<evidence type="ECO:0000313" key="1">
    <source>
        <dbReference type="EMBL" id="CAG8470748.1"/>
    </source>
</evidence>
<comment type="caution">
    <text evidence="1">The sequence shown here is derived from an EMBL/GenBank/DDBJ whole genome shotgun (WGS) entry which is preliminary data.</text>
</comment>
<keyword evidence="2" id="KW-1185">Reference proteome</keyword>
<name>A0ACA9KGM2_9GLOM</name>
<protein>
    <submittedName>
        <fullName evidence="1">3420_t:CDS:1</fullName>
    </submittedName>
</protein>
<accession>A0ACA9KGM2</accession>
<dbReference type="EMBL" id="CAJVPM010001648">
    <property type="protein sequence ID" value="CAG8470748.1"/>
    <property type="molecule type" value="Genomic_DNA"/>
</dbReference>